<dbReference type="AlphaFoldDB" id="Q6Z200"/>
<gene>
    <name evidence="1" type="ORF">B1147B12.2</name>
    <name evidence="2" type="ORF">OSJNOa162K02.5</name>
</gene>
<accession>Q6Z200</accession>
<protein>
    <submittedName>
        <fullName evidence="1">Uncharacterized protein</fullName>
    </submittedName>
</protein>
<evidence type="ECO:0000313" key="1">
    <source>
        <dbReference type="EMBL" id="BAD03544.1"/>
    </source>
</evidence>
<evidence type="ECO:0000313" key="2">
    <source>
        <dbReference type="EMBL" id="BAE79761.1"/>
    </source>
</evidence>
<reference evidence="3" key="4">
    <citation type="journal article" date="2008" name="Nucleic Acids Res.">
        <title>The rice annotation project database (RAP-DB): 2008 update.</title>
        <authorList>
            <consortium name="The rice annotation project (RAP)"/>
        </authorList>
    </citation>
    <scope>GENOME REANNOTATION</scope>
    <source>
        <strain evidence="3">cv. Nipponbare</strain>
    </source>
</reference>
<reference evidence="2" key="3">
    <citation type="journal article" date="2006" name="Plant J.">
        <title>Sequencing and characterization of telomere and subtelomere regions on rice chromosomes 1S, 2S, 2L, 6L, 7S, 7L and 8S.</title>
        <authorList>
            <person name="Mizuno H."/>
            <person name="Wu J."/>
            <person name="Kanamori H."/>
            <person name="Fujisawa M."/>
            <person name="Namiki N."/>
            <person name="Saji S."/>
            <person name="Katagiri S."/>
            <person name="Katayose Y."/>
            <person name="Sasaki T."/>
            <person name="Matsumoto T."/>
        </authorList>
    </citation>
    <scope>NUCLEOTIDE SEQUENCE</scope>
</reference>
<proteinExistence type="predicted"/>
<reference evidence="1" key="1">
    <citation type="submission" date="2002-06" db="EMBL/GenBank/DDBJ databases">
        <title>Oryza sativa nipponbare(GA3) genomic DNA, chromosome 8, BAC clone:B1147B12.</title>
        <authorList>
            <person name="Sasaki T."/>
            <person name="Matsumoto T."/>
            <person name="Katayose Y."/>
        </authorList>
    </citation>
    <scope>NUCLEOTIDE SEQUENCE</scope>
</reference>
<reference evidence="3" key="2">
    <citation type="journal article" date="2005" name="Nature">
        <title>The map-based sequence of the rice genome.</title>
        <authorList>
            <consortium name="International rice genome sequencing project (IRGSP)"/>
            <person name="Matsumoto T."/>
            <person name="Wu J."/>
            <person name="Kanamori H."/>
            <person name="Katayose Y."/>
            <person name="Fujisawa M."/>
            <person name="Namiki N."/>
            <person name="Mizuno H."/>
            <person name="Yamamoto K."/>
            <person name="Antonio B.A."/>
            <person name="Baba T."/>
            <person name="Sakata K."/>
            <person name="Nagamura Y."/>
            <person name="Aoki H."/>
            <person name="Arikawa K."/>
            <person name="Arita K."/>
            <person name="Bito T."/>
            <person name="Chiden Y."/>
            <person name="Fujitsuka N."/>
            <person name="Fukunaka R."/>
            <person name="Hamada M."/>
            <person name="Harada C."/>
            <person name="Hayashi A."/>
            <person name="Hijishita S."/>
            <person name="Honda M."/>
            <person name="Hosokawa S."/>
            <person name="Ichikawa Y."/>
            <person name="Idonuma A."/>
            <person name="Iijima M."/>
            <person name="Ikeda M."/>
            <person name="Ikeno M."/>
            <person name="Ito K."/>
            <person name="Ito S."/>
            <person name="Ito T."/>
            <person name="Ito Y."/>
            <person name="Ito Y."/>
            <person name="Iwabuchi A."/>
            <person name="Kamiya K."/>
            <person name="Karasawa W."/>
            <person name="Kurita K."/>
            <person name="Katagiri S."/>
            <person name="Kikuta A."/>
            <person name="Kobayashi H."/>
            <person name="Kobayashi N."/>
            <person name="Machita K."/>
            <person name="Maehara T."/>
            <person name="Masukawa M."/>
            <person name="Mizubayashi T."/>
            <person name="Mukai Y."/>
            <person name="Nagasaki H."/>
            <person name="Nagata Y."/>
            <person name="Naito S."/>
            <person name="Nakashima M."/>
            <person name="Nakama Y."/>
            <person name="Nakamichi Y."/>
            <person name="Nakamura M."/>
            <person name="Meguro A."/>
            <person name="Negishi M."/>
            <person name="Ohta I."/>
            <person name="Ohta T."/>
            <person name="Okamoto M."/>
            <person name="Ono N."/>
            <person name="Saji S."/>
            <person name="Sakaguchi M."/>
            <person name="Sakai K."/>
            <person name="Shibata M."/>
            <person name="Shimokawa T."/>
            <person name="Song J."/>
            <person name="Takazaki Y."/>
            <person name="Terasawa K."/>
            <person name="Tsugane M."/>
            <person name="Tsuji K."/>
            <person name="Ueda S."/>
            <person name="Waki K."/>
            <person name="Yamagata H."/>
            <person name="Yamamoto M."/>
            <person name="Yamamoto S."/>
            <person name="Yamane H."/>
            <person name="Yoshiki S."/>
            <person name="Yoshihara R."/>
            <person name="Yukawa K."/>
            <person name="Zhong H."/>
            <person name="Yano M."/>
            <person name="Yuan Q."/>
            <person name="Ouyang S."/>
            <person name="Liu J."/>
            <person name="Jones K.M."/>
            <person name="Gansberger K."/>
            <person name="Moffat K."/>
            <person name="Hill J."/>
            <person name="Bera J."/>
            <person name="Fadrosh D."/>
            <person name="Jin S."/>
            <person name="Johri S."/>
            <person name="Kim M."/>
            <person name="Overton L."/>
            <person name="Reardon M."/>
            <person name="Tsitrin T."/>
            <person name="Vuong H."/>
            <person name="Weaver B."/>
            <person name="Ciecko A."/>
            <person name="Tallon L."/>
            <person name="Jackson J."/>
            <person name="Pai G."/>
            <person name="Aken S.V."/>
            <person name="Utterback T."/>
            <person name="Reidmuller S."/>
            <person name="Feldblyum T."/>
            <person name="Hsiao J."/>
            <person name="Zismann V."/>
            <person name="Iobst S."/>
            <person name="de Vazeille A.R."/>
            <person name="Buell C.R."/>
            <person name="Ying K."/>
            <person name="Li Y."/>
            <person name="Lu T."/>
            <person name="Huang Y."/>
            <person name="Zhao Q."/>
            <person name="Feng Q."/>
            <person name="Zhang L."/>
            <person name="Zhu J."/>
            <person name="Weng Q."/>
            <person name="Mu J."/>
            <person name="Lu Y."/>
            <person name="Fan D."/>
            <person name="Liu Y."/>
            <person name="Guan J."/>
            <person name="Zhang Y."/>
            <person name="Yu S."/>
            <person name="Liu X."/>
            <person name="Zhang Y."/>
            <person name="Hong G."/>
            <person name="Han B."/>
            <person name="Choisne N."/>
            <person name="Demange N."/>
            <person name="Orjeda G."/>
            <person name="Samain S."/>
            <person name="Cattolico L."/>
            <person name="Pelletier E."/>
            <person name="Couloux A."/>
            <person name="Segurens B."/>
            <person name="Wincker P."/>
            <person name="D'Hont A."/>
            <person name="Scarpelli C."/>
            <person name="Weissenbach J."/>
            <person name="Salanoubat M."/>
            <person name="Quetier F."/>
            <person name="Yu Y."/>
            <person name="Kim H.R."/>
            <person name="Rambo T."/>
            <person name="Currie J."/>
            <person name="Collura K."/>
            <person name="Luo M."/>
            <person name="Yang T."/>
            <person name="Ammiraju J.S.S."/>
            <person name="Engler F."/>
            <person name="Soderlund C."/>
            <person name="Wing R.A."/>
            <person name="Palmer L.E."/>
            <person name="de la Bastide M."/>
            <person name="Spiegel L."/>
            <person name="Nascimento L."/>
            <person name="Zutavern T."/>
            <person name="O'Shaughnessy A."/>
            <person name="Dike S."/>
            <person name="Dedhia N."/>
            <person name="Preston R."/>
            <person name="Balija V."/>
            <person name="McCombie W.R."/>
            <person name="Chow T."/>
            <person name="Chen H."/>
            <person name="Chung M."/>
            <person name="Chen C."/>
            <person name="Shaw J."/>
            <person name="Wu H."/>
            <person name="Hsiao K."/>
            <person name="Chao Y."/>
            <person name="Chu M."/>
            <person name="Cheng C."/>
            <person name="Hour A."/>
            <person name="Lee P."/>
            <person name="Lin S."/>
            <person name="Lin Y."/>
            <person name="Liou J."/>
            <person name="Liu S."/>
            <person name="Hsing Y."/>
            <person name="Raghuvanshi S."/>
            <person name="Mohanty A."/>
            <person name="Bharti A.K."/>
            <person name="Gaur A."/>
            <person name="Gupta V."/>
            <person name="Kumar D."/>
            <person name="Ravi V."/>
            <person name="Vij S."/>
            <person name="Kapur A."/>
            <person name="Khurana P."/>
            <person name="Khurana P."/>
            <person name="Khurana J.P."/>
            <person name="Tyagi A.K."/>
            <person name="Gaikwad K."/>
            <person name="Singh A."/>
            <person name="Dalal V."/>
            <person name="Srivastava S."/>
            <person name="Dixit A."/>
            <person name="Pal A.K."/>
            <person name="Ghazi I.A."/>
            <person name="Yadav M."/>
            <person name="Pandit A."/>
            <person name="Bhargava A."/>
            <person name="Sureshbabu K."/>
            <person name="Batra K."/>
            <person name="Sharma T.R."/>
            <person name="Mohapatra T."/>
            <person name="Singh N.K."/>
            <person name="Messing J."/>
            <person name="Nelson A.B."/>
            <person name="Fuks G."/>
            <person name="Kavchok S."/>
            <person name="Keizer G."/>
            <person name="Linton E."/>
            <person name="Llaca V."/>
            <person name="Song R."/>
            <person name="Tanyolac B."/>
            <person name="Young S."/>
            <person name="Ho-Il K."/>
            <person name="Hahn J.H."/>
            <person name="Sangsakoo G."/>
            <person name="Vanavichit A."/>
            <person name="de Mattos Luiz.A.T."/>
            <person name="Zimmer P.D."/>
            <person name="Malone G."/>
            <person name="Dellagostin O."/>
            <person name="de Oliveira A.C."/>
            <person name="Bevan M."/>
            <person name="Bancroft I."/>
            <person name="Minx P."/>
            <person name="Cordum H."/>
            <person name="Wilson R."/>
            <person name="Cheng Z."/>
            <person name="Jin W."/>
            <person name="Jiang J."/>
            <person name="Leong S.A."/>
            <person name="Iwama H."/>
            <person name="Gojobori T."/>
            <person name="Itoh T."/>
            <person name="Niimura Y."/>
            <person name="Fujii Y."/>
            <person name="Habara T."/>
            <person name="Sakai H."/>
            <person name="Sato Y."/>
            <person name="Wilson G."/>
            <person name="Kumar K."/>
            <person name="McCouch S."/>
            <person name="Juretic N."/>
            <person name="Hoen D."/>
            <person name="Wright S."/>
            <person name="Bruskiewich R."/>
            <person name="Bureau T."/>
            <person name="Miyao A."/>
            <person name="Hirochika H."/>
            <person name="Nishikawa T."/>
            <person name="Kadowaki K."/>
            <person name="Sugiura M."/>
            <person name="Burr B."/>
            <person name="Sasaki T."/>
        </authorList>
    </citation>
    <scope>NUCLEOTIDE SEQUENCE [LARGE SCALE GENOMIC DNA]</scope>
    <source>
        <strain evidence="3">cv. Nipponbare</strain>
    </source>
</reference>
<organism evidence="1 3">
    <name type="scientific">Oryza sativa subsp. japonica</name>
    <name type="common">Rice</name>
    <dbReference type="NCBI Taxonomy" id="39947"/>
    <lineage>
        <taxon>Eukaryota</taxon>
        <taxon>Viridiplantae</taxon>
        <taxon>Streptophyta</taxon>
        <taxon>Embryophyta</taxon>
        <taxon>Tracheophyta</taxon>
        <taxon>Spermatophyta</taxon>
        <taxon>Magnoliopsida</taxon>
        <taxon>Liliopsida</taxon>
        <taxon>Poales</taxon>
        <taxon>Poaceae</taxon>
        <taxon>BOP clade</taxon>
        <taxon>Oryzoideae</taxon>
        <taxon>Oryzeae</taxon>
        <taxon>Oryzinae</taxon>
        <taxon>Oryza</taxon>
        <taxon>Oryza sativa</taxon>
    </lineage>
</organism>
<evidence type="ECO:0000313" key="3">
    <source>
        <dbReference type="Proteomes" id="UP000000763"/>
    </source>
</evidence>
<dbReference type="EMBL" id="AP005406">
    <property type="protein sequence ID" value="BAD03544.1"/>
    <property type="molecule type" value="Genomic_DNA"/>
</dbReference>
<dbReference type="EMBL" id="AP008224">
    <property type="protein sequence ID" value="BAE79761.1"/>
    <property type="molecule type" value="Genomic_DNA"/>
</dbReference>
<sequence length="105" mass="11444">METDAAGGMELVPNLISGPMIANSIKLFLAQCVDQDIHVLGIELEIAMVNIHQVIVGDSKAYINDAPNVEARSLKSDKRAQVCLYESVDEKSVLSRWCQICVGVN</sequence>
<dbReference type="Proteomes" id="UP000000763">
    <property type="component" value="Chromosome 8"/>
</dbReference>
<name>Q6Z200_ORYSJ</name>